<reference evidence="1 2" key="1">
    <citation type="submission" date="2016-12" db="EMBL/GenBank/DDBJ databases">
        <authorList>
            <person name="Song W.-J."/>
            <person name="Kurnit D.M."/>
        </authorList>
    </citation>
    <scope>NUCLEOTIDE SEQUENCE [LARGE SCALE GENOMIC DNA]</scope>
    <source>
        <strain evidence="1 2">DSM 11393</strain>
    </source>
</reference>
<sequence length="312" mass="34635">MRILKFYKFLPGGNSTILIEDQGFSDKERVMIADELMKADRLCAEQVGFISFGGNGVEPKIEMMGGEFCGNACRTFGALLALKHKLKPDSTTIDFLSSYADRFDSLSGTLLSSGIDTAIEVKIFLDKNEPSLYTSEVFICLDLSEAPVFKNGVKYLDKGAFLIELNGIVHLILDQEIYKKYDAKGQEIDLIQEAEKLRARFNLNDYTAVGVIWADLNIENCEITPVIWVKTMNTAHLETACASGSLALALYHYYNLQKNIDSGLNFNIIQPSFSVLKIFLSVETGLKAWLGGEVKFIAAGECFLDSDINLIV</sequence>
<dbReference type="Pfam" id="PF26317">
    <property type="entry name" value="CntK_N"/>
    <property type="match status" value="1"/>
</dbReference>
<protein>
    <submittedName>
        <fullName evidence="1">Diaminopimelate epimerase</fullName>
    </submittedName>
</protein>
<dbReference type="InterPro" id="IPR058944">
    <property type="entry name" value="CntK-like"/>
</dbReference>
<dbReference type="AlphaFoldDB" id="A0A1M7RUF3"/>
<keyword evidence="2" id="KW-1185">Reference proteome</keyword>
<dbReference type="RefSeq" id="WP_072695521.1">
    <property type="nucleotide sequence ID" value="NZ_FRDI01000002.1"/>
</dbReference>
<proteinExistence type="predicted"/>
<dbReference type="STRING" id="1121455.SAMN02745728_00164"/>
<organism evidence="1 2">
    <name type="scientific">Desulfovibrio litoralis DSM 11393</name>
    <dbReference type="NCBI Taxonomy" id="1121455"/>
    <lineage>
        <taxon>Bacteria</taxon>
        <taxon>Pseudomonadati</taxon>
        <taxon>Thermodesulfobacteriota</taxon>
        <taxon>Desulfovibrionia</taxon>
        <taxon>Desulfovibrionales</taxon>
        <taxon>Desulfovibrionaceae</taxon>
        <taxon>Desulfovibrio</taxon>
    </lineage>
</organism>
<dbReference type="Proteomes" id="UP000186469">
    <property type="component" value="Unassembled WGS sequence"/>
</dbReference>
<dbReference type="OrthoDB" id="9813391at2"/>
<evidence type="ECO:0000313" key="2">
    <source>
        <dbReference type="Proteomes" id="UP000186469"/>
    </source>
</evidence>
<name>A0A1M7RUF3_9BACT</name>
<evidence type="ECO:0000313" key="1">
    <source>
        <dbReference type="EMBL" id="SHN49718.1"/>
    </source>
</evidence>
<dbReference type="EMBL" id="FRDI01000002">
    <property type="protein sequence ID" value="SHN49718.1"/>
    <property type="molecule type" value="Genomic_DNA"/>
</dbReference>
<accession>A0A1M7RUF3</accession>
<gene>
    <name evidence="1" type="ORF">SAMN02745728_00164</name>
</gene>